<evidence type="ECO:0000313" key="1">
    <source>
        <dbReference type="EMBL" id="GAA0963903.1"/>
    </source>
</evidence>
<dbReference type="EMBL" id="BAAAHH010000032">
    <property type="protein sequence ID" value="GAA0963903.1"/>
    <property type="molecule type" value="Genomic_DNA"/>
</dbReference>
<organism evidence="1 2">
    <name type="scientific">Actinocorallia libanotica</name>
    <dbReference type="NCBI Taxonomy" id="46162"/>
    <lineage>
        <taxon>Bacteria</taxon>
        <taxon>Bacillati</taxon>
        <taxon>Actinomycetota</taxon>
        <taxon>Actinomycetes</taxon>
        <taxon>Streptosporangiales</taxon>
        <taxon>Thermomonosporaceae</taxon>
        <taxon>Actinocorallia</taxon>
    </lineage>
</organism>
<comment type="caution">
    <text evidence="1">The sequence shown here is derived from an EMBL/GenBank/DDBJ whole genome shotgun (WGS) entry which is preliminary data.</text>
</comment>
<name>A0ABP4CAI0_9ACTN</name>
<dbReference type="RefSeq" id="WP_344244476.1">
    <property type="nucleotide sequence ID" value="NZ_BAAAHH010000032.1"/>
</dbReference>
<sequence>MNNTIQQAARTTATRLTPEYGRRLPADVEAALHSTGDVPRRDQYLDPVSVAGLIVSIATFAWTIYQDHKKKHNEQPPTQVIIRTIRIELGNNGTLEPLNEEQRDRIIQATVEETTRAINNEDSSPENQ</sequence>
<evidence type="ECO:0000313" key="2">
    <source>
        <dbReference type="Proteomes" id="UP001500665"/>
    </source>
</evidence>
<accession>A0ABP4CAI0</accession>
<proteinExistence type="predicted"/>
<reference evidence="2" key="1">
    <citation type="journal article" date="2019" name="Int. J. Syst. Evol. Microbiol.">
        <title>The Global Catalogue of Microorganisms (GCM) 10K type strain sequencing project: providing services to taxonomists for standard genome sequencing and annotation.</title>
        <authorList>
            <consortium name="The Broad Institute Genomics Platform"/>
            <consortium name="The Broad Institute Genome Sequencing Center for Infectious Disease"/>
            <person name="Wu L."/>
            <person name="Ma J."/>
        </authorList>
    </citation>
    <scope>NUCLEOTIDE SEQUENCE [LARGE SCALE GENOMIC DNA]</scope>
    <source>
        <strain evidence="2">JCM 10696</strain>
    </source>
</reference>
<keyword evidence="2" id="KW-1185">Reference proteome</keyword>
<gene>
    <name evidence="1" type="ORF">GCM10009550_60500</name>
</gene>
<protein>
    <submittedName>
        <fullName evidence="1">Uncharacterized protein</fullName>
    </submittedName>
</protein>
<dbReference type="Proteomes" id="UP001500665">
    <property type="component" value="Unassembled WGS sequence"/>
</dbReference>